<dbReference type="EMBL" id="CADCWF010000312">
    <property type="protein sequence ID" value="CAA9577096.1"/>
    <property type="molecule type" value="Genomic_DNA"/>
</dbReference>
<evidence type="ECO:0000313" key="2">
    <source>
        <dbReference type="EMBL" id="CAA9577096.1"/>
    </source>
</evidence>
<sequence length="91" mass="9474">DRAGRGPRGGRGGLPLRRRACALRALQPGDPGRVAARRAPARHLGLGPRRHLPADVPGAAGAAGADSAPPCRRRHLRWGGAGAGRRRARLC</sequence>
<feature type="non-terminal residue" evidence="2">
    <location>
        <position position="91"/>
    </location>
</feature>
<protein>
    <submittedName>
        <fullName evidence="2">Uncharacterized protein</fullName>
    </submittedName>
</protein>
<name>A0A6J4VFH9_9BACT</name>
<evidence type="ECO:0000256" key="1">
    <source>
        <dbReference type="SAM" id="MobiDB-lite"/>
    </source>
</evidence>
<organism evidence="2">
    <name type="scientific">uncultured Thermomicrobiales bacterium</name>
    <dbReference type="NCBI Taxonomy" id="1645740"/>
    <lineage>
        <taxon>Bacteria</taxon>
        <taxon>Pseudomonadati</taxon>
        <taxon>Thermomicrobiota</taxon>
        <taxon>Thermomicrobia</taxon>
        <taxon>Thermomicrobiales</taxon>
        <taxon>environmental samples</taxon>
    </lineage>
</organism>
<reference evidence="2" key="1">
    <citation type="submission" date="2020-02" db="EMBL/GenBank/DDBJ databases">
        <authorList>
            <person name="Meier V. D."/>
        </authorList>
    </citation>
    <scope>NUCLEOTIDE SEQUENCE</scope>
    <source>
        <strain evidence="2">AVDCRST_MAG59</strain>
    </source>
</reference>
<feature type="region of interest" description="Disordered" evidence="1">
    <location>
        <begin position="43"/>
        <end position="91"/>
    </location>
</feature>
<proteinExistence type="predicted"/>
<gene>
    <name evidence="2" type="ORF">AVDCRST_MAG59-4249</name>
</gene>
<accession>A0A6J4VFH9</accession>
<dbReference type="AlphaFoldDB" id="A0A6J4VFH9"/>
<feature type="non-terminal residue" evidence="2">
    <location>
        <position position="1"/>
    </location>
</feature>
<feature type="compositionally biased region" description="Low complexity" evidence="1">
    <location>
        <begin position="54"/>
        <end position="70"/>
    </location>
</feature>